<name>S7V0K1_DESML</name>
<dbReference type="PANTHER" id="PTHR47354:SF5">
    <property type="entry name" value="PROTEIN RFBI"/>
    <property type="match status" value="1"/>
</dbReference>
<dbReference type="InterPro" id="IPR017938">
    <property type="entry name" value="Riboflavin_synthase-like_b-brl"/>
</dbReference>
<protein>
    <submittedName>
        <fullName evidence="2">Oxidoreductase FAD/NAD(P)-binding domain protein</fullName>
    </submittedName>
</protein>
<evidence type="ECO:0000259" key="1">
    <source>
        <dbReference type="PROSITE" id="PS51384"/>
    </source>
</evidence>
<dbReference type="Proteomes" id="UP000014977">
    <property type="component" value="Unassembled WGS sequence"/>
</dbReference>
<dbReference type="SUPFAM" id="SSF52343">
    <property type="entry name" value="Ferredoxin reductase-like, C-terminal NADP-linked domain"/>
    <property type="match status" value="1"/>
</dbReference>
<evidence type="ECO:0000313" key="2">
    <source>
        <dbReference type="EMBL" id="EPR40019.1"/>
    </source>
</evidence>
<dbReference type="Pfam" id="PF00970">
    <property type="entry name" value="FAD_binding_6"/>
    <property type="match status" value="1"/>
</dbReference>
<dbReference type="Gene3D" id="3.40.50.80">
    <property type="entry name" value="Nucleotide-binding domain of ferredoxin-NADP reductase (FNR) module"/>
    <property type="match status" value="1"/>
</dbReference>
<dbReference type="OrthoDB" id="9784483at2"/>
<dbReference type="InterPro" id="IPR001433">
    <property type="entry name" value="OxRdtase_FAD/NAD-bd"/>
</dbReference>
<gene>
    <name evidence="2" type="ORF">dsmv_2448</name>
</gene>
<dbReference type="InterPro" id="IPR039261">
    <property type="entry name" value="FNR_nucleotide-bd"/>
</dbReference>
<organism evidence="2 3">
    <name type="scientific">Desulfococcus multivorans DSM 2059</name>
    <dbReference type="NCBI Taxonomy" id="1121405"/>
    <lineage>
        <taxon>Bacteria</taxon>
        <taxon>Pseudomonadati</taxon>
        <taxon>Thermodesulfobacteriota</taxon>
        <taxon>Desulfobacteria</taxon>
        <taxon>Desulfobacterales</taxon>
        <taxon>Desulfococcaceae</taxon>
        <taxon>Desulfococcus</taxon>
    </lineage>
</organism>
<dbReference type="AlphaFoldDB" id="S7V0K1"/>
<comment type="caution">
    <text evidence="2">The sequence shown here is derived from an EMBL/GenBank/DDBJ whole genome shotgun (WGS) entry which is preliminary data.</text>
</comment>
<dbReference type="SUPFAM" id="SSF63380">
    <property type="entry name" value="Riboflavin synthase domain-like"/>
    <property type="match status" value="1"/>
</dbReference>
<dbReference type="InterPro" id="IPR050415">
    <property type="entry name" value="MRET"/>
</dbReference>
<dbReference type="Gene3D" id="2.40.30.10">
    <property type="entry name" value="Translation factors"/>
    <property type="match status" value="1"/>
</dbReference>
<dbReference type="eggNOG" id="COG1018">
    <property type="taxonomic scope" value="Bacteria"/>
</dbReference>
<dbReference type="PROSITE" id="PS51384">
    <property type="entry name" value="FAD_FR"/>
    <property type="match status" value="1"/>
</dbReference>
<proteinExistence type="predicted"/>
<dbReference type="GO" id="GO:0016491">
    <property type="term" value="F:oxidoreductase activity"/>
    <property type="evidence" value="ECO:0007669"/>
    <property type="project" value="InterPro"/>
</dbReference>
<dbReference type="EMBL" id="ATHJ01000086">
    <property type="protein sequence ID" value="EPR40019.1"/>
    <property type="molecule type" value="Genomic_DNA"/>
</dbReference>
<dbReference type="InterPro" id="IPR017927">
    <property type="entry name" value="FAD-bd_FR_type"/>
</dbReference>
<evidence type="ECO:0000313" key="3">
    <source>
        <dbReference type="Proteomes" id="UP000014977"/>
    </source>
</evidence>
<dbReference type="Pfam" id="PF00175">
    <property type="entry name" value="NAD_binding_1"/>
    <property type="match status" value="1"/>
</dbReference>
<accession>S7V0K1</accession>
<dbReference type="RefSeq" id="WP_020877205.1">
    <property type="nucleotide sequence ID" value="NZ_ATHJ01000086.1"/>
</dbReference>
<reference evidence="2 3" key="1">
    <citation type="journal article" date="2013" name="Genome Announc.">
        <title>Draft genome sequences for three mercury-methylating, sulfate-reducing bacteria.</title>
        <authorList>
            <person name="Brown S.D."/>
            <person name="Hurt R.A.Jr."/>
            <person name="Gilmour C.C."/>
            <person name="Elias D.A."/>
        </authorList>
    </citation>
    <scope>NUCLEOTIDE SEQUENCE [LARGE SCALE GENOMIC DNA]</scope>
    <source>
        <strain evidence="2 3">DSM 2059</strain>
    </source>
</reference>
<dbReference type="CDD" id="cd00322">
    <property type="entry name" value="FNR_like"/>
    <property type="match status" value="1"/>
</dbReference>
<keyword evidence="3" id="KW-1185">Reference proteome</keyword>
<feature type="domain" description="FAD-binding FR-type" evidence="1">
    <location>
        <begin position="7"/>
        <end position="104"/>
    </location>
</feature>
<dbReference type="InterPro" id="IPR008333">
    <property type="entry name" value="Cbr1-like_FAD-bd_dom"/>
</dbReference>
<dbReference type="STRING" id="897.B2D07_13475"/>
<dbReference type="PRINTS" id="PR00410">
    <property type="entry name" value="PHEHYDRXLASE"/>
</dbReference>
<sequence>MSRDAAPKFYRTQVIDRQWLSPATFEIGLRRPAEFGFEPGQFIRFRCDDISGMMEREYSLITAPSDPDIRLLVRTAGAYSSFLGKTEMGTTLEFIGPQGYFTYQSAGKPVVFVATGTGIAPFVSMARSGIAGFILLHGVQTAADLYYEALFRTSALRYVPCLSTATDAAFPGDAFHGRVTVFLADRLPPGEYDFYLCGRREMIREATLIIDDRFPGGRVYSETFY</sequence>
<dbReference type="PANTHER" id="PTHR47354">
    <property type="entry name" value="NADH OXIDOREDUCTASE HCR"/>
    <property type="match status" value="1"/>
</dbReference>